<accession>A0A852WE78</accession>
<protein>
    <recommendedName>
        <fullName evidence="3">IrrE N-terminal-like domain-containing protein</fullName>
    </recommendedName>
</protein>
<dbReference type="Proteomes" id="UP000573599">
    <property type="component" value="Unassembled WGS sequence"/>
</dbReference>
<dbReference type="RefSeq" id="WP_179421425.1">
    <property type="nucleotide sequence ID" value="NZ_JACCAB010000001.1"/>
</dbReference>
<reference evidence="1 2" key="1">
    <citation type="submission" date="2020-07" db="EMBL/GenBank/DDBJ databases">
        <title>Sequencing the genomes of 1000 actinobacteria strains.</title>
        <authorList>
            <person name="Klenk H.-P."/>
        </authorList>
    </citation>
    <scope>NUCLEOTIDE SEQUENCE [LARGE SCALE GENOMIC DNA]</scope>
    <source>
        <strain evidence="1 2">DSM 23987</strain>
    </source>
</reference>
<sequence length="150" mass="17321">MTPSSDASGVPDPWQLLAAMPDVVMLRQPIAEPARYYHGRRAIVLRSGRSLEEERRSLWHELVHAERGDTECAGWAGSAVERRVEREAARRAMPVVVMERRLAIATDWHDFVWHMKVPEGWVRFRLAHALPAERARLERACWWSDWTATA</sequence>
<keyword evidence="2" id="KW-1185">Reference proteome</keyword>
<dbReference type="EMBL" id="JACCAB010000001">
    <property type="protein sequence ID" value="NYG07030.1"/>
    <property type="molecule type" value="Genomic_DNA"/>
</dbReference>
<gene>
    <name evidence="1" type="ORF">BJ986_001517</name>
</gene>
<comment type="caution">
    <text evidence="1">The sequence shown here is derived from an EMBL/GenBank/DDBJ whole genome shotgun (WGS) entry which is preliminary data.</text>
</comment>
<organism evidence="1 2">
    <name type="scientific">Pedococcus badiiscoriae</name>
    <dbReference type="NCBI Taxonomy" id="642776"/>
    <lineage>
        <taxon>Bacteria</taxon>
        <taxon>Bacillati</taxon>
        <taxon>Actinomycetota</taxon>
        <taxon>Actinomycetes</taxon>
        <taxon>Micrococcales</taxon>
        <taxon>Intrasporangiaceae</taxon>
        <taxon>Pedococcus</taxon>
    </lineage>
</organism>
<proteinExistence type="predicted"/>
<evidence type="ECO:0000313" key="2">
    <source>
        <dbReference type="Proteomes" id="UP000573599"/>
    </source>
</evidence>
<evidence type="ECO:0008006" key="3">
    <source>
        <dbReference type="Google" id="ProtNLM"/>
    </source>
</evidence>
<evidence type="ECO:0000313" key="1">
    <source>
        <dbReference type="EMBL" id="NYG07030.1"/>
    </source>
</evidence>
<dbReference type="AlphaFoldDB" id="A0A852WE78"/>
<name>A0A852WE78_9MICO</name>